<sequence length="167" mass="17853">MKYVVMGVSGCGKSAIGAGFADAIDGIFIDGDDLHPASNIAKMAAGTPLTDEDRAPWLHDVGQTLAAHNGDVVIGCSALKRAYRDMIRQNAGGPVMFMHLHGDKAVIAKRMSEREGHFMPSALLDSQFATLELPQVDEDAITVDIDQTPSDIISELLANRIQKAPPK</sequence>
<evidence type="ECO:0000313" key="12">
    <source>
        <dbReference type="Proteomes" id="UP000535415"/>
    </source>
</evidence>
<evidence type="ECO:0000256" key="7">
    <source>
        <dbReference type="ARBA" id="ARBA00022840"/>
    </source>
</evidence>
<dbReference type="GO" id="GO:0019521">
    <property type="term" value="P:D-gluconate metabolic process"/>
    <property type="evidence" value="ECO:0007669"/>
    <property type="project" value="UniProtKB-KW"/>
</dbReference>
<dbReference type="CDD" id="cd02021">
    <property type="entry name" value="GntK"/>
    <property type="match status" value="1"/>
</dbReference>
<dbReference type="SUPFAM" id="SSF52540">
    <property type="entry name" value="P-loop containing nucleoside triphosphate hydrolases"/>
    <property type="match status" value="1"/>
</dbReference>
<keyword evidence="7 10" id="KW-0067">ATP-binding</keyword>
<evidence type="ECO:0000256" key="5">
    <source>
        <dbReference type="ARBA" id="ARBA00022741"/>
    </source>
</evidence>
<reference evidence="11 12" key="1">
    <citation type="submission" date="2020-08" db="EMBL/GenBank/DDBJ databases">
        <title>Genomic Encyclopedia of Type Strains, Phase IV (KMG-IV): sequencing the most valuable type-strain genomes for metagenomic binning, comparative biology and taxonomic classification.</title>
        <authorList>
            <person name="Goeker M."/>
        </authorList>
    </citation>
    <scope>NUCLEOTIDE SEQUENCE [LARGE SCALE GENOMIC DNA]</scope>
    <source>
        <strain evidence="11 12">DSM 101064</strain>
    </source>
</reference>
<protein>
    <recommendedName>
        <fullName evidence="3 10">Gluconokinase</fullName>
        <ecNumber evidence="3 10">2.7.1.12</ecNumber>
    </recommendedName>
</protein>
<name>A0A7W9BIE2_9RHOB</name>
<dbReference type="Gene3D" id="3.40.50.300">
    <property type="entry name" value="P-loop containing nucleotide triphosphate hydrolases"/>
    <property type="match status" value="1"/>
</dbReference>
<keyword evidence="4 10" id="KW-0808">Transferase</keyword>
<evidence type="ECO:0000256" key="10">
    <source>
        <dbReference type="RuleBase" id="RU363066"/>
    </source>
</evidence>
<evidence type="ECO:0000313" key="11">
    <source>
        <dbReference type="EMBL" id="MBB5720842.1"/>
    </source>
</evidence>
<dbReference type="PANTHER" id="PTHR43442">
    <property type="entry name" value="GLUCONOKINASE-RELATED"/>
    <property type="match status" value="1"/>
</dbReference>
<keyword evidence="5 10" id="KW-0547">Nucleotide-binding</keyword>
<dbReference type="Pfam" id="PF13671">
    <property type="entry name" value="AAA_33"/>
    <property type="match status" value="1"/>
</dbReference>
<dbReference type="EC" id="2.7.1.12" evidence="3 10"/>
<dbReference type="AlphaFoldDB" id="A0A7W9BIE2"/>
<dbReference type="EMBL" id="JACIJM010000001">
    <property type="protein sequence ID" value="MBB5720842.1"/>
    <property type="molecule type" value="Genomic_DNA"/>
</dbReference>
<keyword evidence="8" id="KW-0311">Gluconate utilization</keyword>
<dbReference type="InterPro" id="IPR027417">
    <property type="entry name" value="P-loop_NTPase"/>
</dbReference>
<dbReference type="NCBIfam" id="TIGR01313">
    <property type="entry name" value="therm_gnt_kin"/>
    <property type="match status" value="1"/>
</dbReference>
<dbReference type="GO" id="GO:0046316">
    <property type="term" value="F:gluconokinase activity"/>
    <property type="evidence" value="ECO:0007669"/>
    <property type="project" value="UniProtKB-EC"/>
</dbReference>
<dbReference type="FunFam" id="3.40.50.300:FF:000522">
    <property type="entry name" value="Gluconokinase"/>
    <property type="match status" value="1"/>
</dbReference>
<evidence type="ECO:0000256" key="1">
    <source>
        <dbReference type="ARBA" id="ARBA00004761"/>
    </source>
</evidence>
<gene>
    <name evidence="11" type="ORF">FHS72_000446</name>
</gene>
<dbReference type="GO" id="GO:0005524">
    <property type="term" value="F:ATP binding"/>
    <property type="evidence" value="ECO:0007669"/>
    <property type="project" value="UniProtKB-KW"/>
</dbReference>
<comment type="similarity">
    <text evidence="2 10">Belongs to the gluconokinase GntK/GntV family.</text>
</comment>
<proteinExistence type="inferred from homology"/>
<dbReference type="PANTHER" id="PTHR43442:SF3">
    <property type="entry name" value="GLUCONOKINASE-RELATED"/>
    <property type="match status" value="1"/>
</dbReference>
<dbReference type="Proteomes" id="UP000535415">
    <property type="component" value="Unassembled WGS sequence"/>
</dbReference>
<organism evidence="11 12">
    <name type="scientific">Yoonia ponticola</name>
    <dbReference type="NCBI Taxonomy" id="1524255"/>
    <lineage>
        <taxon>Bacteria</taxon>
        <taxon>Pseudomonadati</taxon>
        <taxon>Pseudomonadota</taxon>
        <taxon>Alphaproteobacteria</taxon>
        <taxon>Rhodobacterales</taxon>
        <taxon>Paracoccaceae</taxon>
        <taxon>Yoonia</taxon>
    </lineage>
</organism>
<dbReference type="GO" id="GO:0005737">
    <property type="term" value="C:cytoplasm"/>
    <property type="evidence" value="ECO:0007669"/>
    <property type="project" value="TreeGrafter"/>
</dbReference>
<keyword evidence="6 10" id="KW-0418">Kinase</keyword>
<evidence type="ECO:0000256" key="8">
    <source>
        <dbReference type="ARBA" id="ARBA00023064"/>
    </source>
</evidence>
<comment type="caution">
    <text evidence="11">The sequence shown here is derived from an EMBL/GenBank/DDBJ whole genome shotgun (WGS) entry which is preliminary data.</text>
</comment>
<dbReference type="RefSeq" id="WP_221235310.1">
    <property type="nucleotide sequence ID" value="NZ_JACIJM010000001.1"/>
</dbReference>
<accession>A0A7W9BIE2</accession>
<evidence type="ECO:0000256" key="9">
    <source>
        <dbReference type="ARBA" id="ARBA00048090"/>
    </source>
</evidence>
<keyword evidence="12" id="KW-1185">Reference proteome</keyword>
<evidence type="ECO:0000256" key="4">
    <source>
        <dbReference type="ARBA" id="ARBA00022679"/>
    </source>
</evidence>
<evidence type="ECO:0000256" key="6">
    <source>
        <dbReference type="ARBA" id="ARBA00022777"/>
    </source>
</evidence>
<evidence type="ECO:0000256" key="2">
    <source>
        <dbReference type="ARBA" id="ARBA00008420"/>
    </source>
</evidence>
<evidence type="ECO:0000256" key="3">
    <source>
        <dbReference type="ARBA" id="ARBA00012054"/>
    </source>
</evidence>
<comment type="pathway">
    <text evidence="1">Carbohydrate acid metabolism.</text>
</comment>
<dbReference type="InterPro" id="IPR006001">
    <property type="entry name" value="Therm_gnt_kin"/>
</dbReference>
<comment type="catalytic activity">
    <reaction evidence="9 10">
        <text>D-gluconate + ATP = 6-phospho-D-gluconate + ADP + H(+)</text>
        <dbReference type="Rhea" id="RHEA:19433"/>
        <dbReference type="ChEBI" id="CHEBI:15378"/>
        <dbReference type="ChEBI" id="CHEBI:18391"/>
        <dbReference type="ChEBI" id="CHEBI:30616"/>
        <dbReference type="ChEBI" id="CHEBI:58759"/>
        <dbReference type="ChEBI" id="CHEBI:456216"/>
        <dbReference type="EC" id="2.7.1.12"/>
    </reaction>
</comment>